<reference evidence="3 4" key="1">
    <citation type="submission" date="2016-06" db="EMBL/GenBank/DDBJ databases">
        <title>Draft genome of Haemophilus haemolyticus CCUG 24149.</title>
        <authorList>
            <person name="Engstrom-Jakobsson H."/>
            <person name="Salva-Serra F."/>
            <person name="Thorell K."/>
            <person name="Gonzales-Siles L."/>
            <person name="Karlsson R."/>
            <person name="Boulund F."/>
            <person name="Engstrand L."/>
            <person name="Kristiansson E."/>
            <person name="Moore E."/>
        </authorList>
    </citation>
    <scope>NUCLEOTIDE SEQUENCE [LARGE SCALE GENOMIC DNA]</scope>
    <source>
        <strain evidence="3 4">CCUG 24149</strain>
    </source>
</reference>
<dbReference type="Gene3D" id="3.40.50.300">
    <property type="entry name" value="P-loop containing nucleotide triphosphate hydrolases"/>
    <property type="match status" value="1"/>
</dbReference>
<accession>A0A1B8PE71</accession>
<evidence type="ECO:0000259" key="2">
    <source>
        <dbReference type="Pfam" id="PF00350"/>
    </source>
</evidence>
<keyword evidence="1" id="KW-0175">Coiled coil</keyword>
<protein>
    <recommendedName>
        <fullName evidence="2">Dynamin N-terminal domain-containing protein</fullName>
    </recommendedName>
</protein>
<proteinExistence type="predicted"/>
<gene>
    <name evidence="3" type="ORF">A9Z62_03320</name>
</gene>
<dbReference type="EMBL" id="LZDL01000027">
    <property type="protein sequence ID" value="OBX46280.1"/>
    <property type="molecule type" value="Genomic_DNA"/>
</dbReference>
<dbReference type="SUPFAM" id="SSF52540">
    <property type="entry name" value="P-loop containing nucleoside triphosphate hydrolases"/>
    <property type="match status" value="1"/>
</dbReference>
<organism evidence="3 4">
    <name type="scientific">Haemophilus haemolyticus</name>
    <dbReference type="NCBI Taxonomy" id="726"/>
    <lineage>
        <taxon>Bacteria</taxon>
        <taxon>Pseudomonadati</taxon>
        <taxon>Pseudomonadota</taxon>
        <taxon>Gammaproteobacteria</taxon>
        <taxon>Pasteurellales</taxon>
        <taxon>Pasteurellaceae</taxon>
        <taxon>Haemophilus</taxon>
    </lineage>
</organism>
<sequence>MRNELKKIAENIEQTSRIGYLFSKGNVVNALTEQLTKVEENITALEAEKENVENNLAQQTETLASVKRNLKRKEDEIEELGEEIDDLQADLSKKKNALREVEENFADLSTEHDNLTQKHKTLLENVKKERTVTKLRENLVGALISAKNENERLNSFRQIFHNEFLPFASEESSLQNEAGALLKLQEIEKELAMISGLPSFYSARAIAVGGGFSAGKSEFISSFFKNPDLKLPRSIEPTTAIPTYVVNQKNKNQTEVKNSLIGINNNGAAVDLLKIDPDLTQKLSHQFMRSFNFPLKSIMPYMFLTTELTYEHICFVDTPGYNPTGSHTAEDMAVAKEFVANAEALIWLVGADVNGTLPRTDIQFLKNVLGKSKKPVYFVLNKADVKPEADIVKIIKEFSQVLEREKIAYIGISAYDSLEGKGLLYYKGKGKKDIFEFLNSMNKSSNKQDEILHKLYEVERDYQFAIKKDIKQRKAIEKALYKITIDLNEANFKRGRYKVYDQLEIVAESFNTKTEEKHLKTLEKLMANFTNVINQMFGKISQVKRPNINIDDIEVEGFELDENNLQESEVHNSKEDKVNDKQFETFHGSYLQRIFSTFK</sequence>
<evidence type="ECO:0000256" key="1">
    <source>
        <dbReference type="SAM" id="Coils"/>
    </source>
</evidence>
<comment type="caution">
    <text evidence="3">The sequence shown here is derived from an EMBL/GenBank/DDBJ whole genome shotgun (WGS) entry which is preliminary data.</text>
</comment>
<dbReference type="InterPro" id="IPR045063">
    <property type="entry name" value="Dynamin_N"/>
</dbReference>
<dbReference type="Gene3D" id="1.10.287.1490">
    <property type="match status" value="1"/>
</dbReference>
<feature type="domain" description="Dynamin N-terminal" evidence="2">
    <location>
        <begin position="206"/>
        <end position="383"/>
    </location>
</feature>
<dbReference type="Pfam" id="PF00350">
    <property type="entry name" value="Dynamin_N"/>
    <property type="match status" value="1"/>
</dbReference>
<dbReference type="OrthoDB" id="9816479at2"/>
<feature type="coiled-coil region" evidence="1">
    <location>
        <begin position="28"/>
        <end position="125"/>
    </location>
</feature>
<evidence type="ECO:0000313" key="4">
    <source>
        <dbReference type="Proteomes" id="UP000092611"/>
    </source>
</evidence>
<dbReference type="AlphaFoldDB" id="A0A1B8PE71"/>
<dbReference type="Proteomes" id="UP000092611">
    <property type="component" value="Unassembled WGS sequence"/>
</dbReference>
<dbReference type="RefSeq" id="WP_065246605.1">
    <property type="nucleotide sequence ID" value="NZ_LZDL01000027.1"/>
</dbReference>
<name>A0A1B8PE71_HAEHA</name>
<dbReference type="InterPro" id="IPR027417">
    <property type="entry name" value="P-loop_NTPase"/>
</dbReference>
<evidence type="ECO:0000313" key="3">
    <source>
        <dbReference type="EMBL" id="OBX46280.1"/>
    </source>
</evidence>